<organism evidence="17 18">
    <name type="scientific">Streptomyces lannensis</name>
    <dbReference type="NCBI Taxonomy" id="766498"/>
    <lineage>
        <taxon>Bacteria</taxon>
        <taxon>Bacillati</taxon>
        <taxon>Actinomycetota</taxon>
        <taxon>Actinomycetes</taxon>
        <taxon>Kitasatosporales</taxon>
        <taxon>Streptomycetaceae</taxon>
        <taxon>Streptomyces</taxon>
    </lineage>
</organism>
<dbReference type="Pfam" id="PF01149">
    <property type="entry name" value="Fapy_DNA_glyco"/>
    <property type="match status" value="1"/>
</dbReference>
<dbReference type="InterPro" id="IPR000214">
    <property type="entry name" value="Znf_DNA_glyclase/AP_lyase"/>
</dbReference>
<reference evidence="18" key="1">
    <citation type="journal article" date="2019" name="Int. J. Syst. Evol. Microbiol.">
        <title>The Global Catalogue of Microorganisms (GCM) 10K type strain sequencing project: providing services to taxonomists for standard genome sequencing and annotation.</title>
        <authorList>
            <consortium name="The Broad Institute Genomics Platform"/>
            <consortium name="The Broad Institute Genome Sequencing Center for Infectious Disease"/>
            <person name="Wu L."/>
            <person name="Ma J."/>
        </authorList>
    </citation>
    <scope>NUCLEOTIDE SEQUENCE [LARGE SCALE GENOMIC DNA]</scope>
    <source>
        <strain evidence="18">JCM 16578</strain>
    </source>
</reference>
<evidence type="ECO:0000259" key="16">
    <source>
        <dbReference type="PROSITE" id="PS51068"/>
    </source>
</evidence>
<evidence type="ECO:0000313" key="17">
    <source>
        <dbReference type="EMBL" id="GAA3874317.1"/>
    </source>
</evidence>
<dbReference type="EMBL" id="BAAAZA010000012">
    <property type="protein sequence ID" value="GAA3874317.1"/>
    <property type="molecule type" value="Genomic_DNA"/>
</dbReference>
<keyword evidence="18" id="KW-1185">Reference proteome</keyword>
<evidence type="ECO:0000256" key="7">
    <source>
        <dbReference type="ARBA" id="ARBA00022801"/>
    </source>
</evidence>
<dbReference type="InterPro" id="IPR010979">
    <property type="entry name" value="Ribosomal_uS13-like_H2TH"/>
</dbReference>
<dbReference type="Gene3D" id="3.20.190.10">
    <property type="entry name" value="MutM-like, N-terminal"/>
    <property type="match status" value="1"/>
</dbReference>
<evidence type="ECO:0000259" key="15">
    <source>
        <dbReference type="PROSITE" id="PS51066"/>
    </source>
</evidence>
<keyword evidence="8" id="KW-0862">Zinc</keyword>
<dbReference type="SUPFAM" id="SSF57716">
    <property type="entry name" value="Glucocorticoid receptor-like (DNA-binding domain)"/>
    <property type="match status" value="1"/>
</dbReference>
<keyword evidence="12" id="KW-0511">Multifunctional enzyme</keyword>
<evidence type="ECO:0000256" key="4">
    <source>
        <dbReference type="ARBA" id="ARBA00022723"/>
    </source>
</evidence>
<dbReference type="Gene3D" id="1.10.8.50">
    <property type="match status" value="1"/>
</dbReference>
<dbReference type="SMART" id="SM01232">
    <property type="entry name" value="H2TH"/>
    <property type="match status" value="1"/>
</dbReference>
<dbReference type="RefSeq" id="WP_345550470.1">
    <property type="nucleotide sequence ID" value="NZ_BAAAZA010000012.1"/>
</dbReference>
<accession>A0ABP7KEK1</accession>
<keyword evidence="11 17" id="KW-0456">Lyase</keyword>
<evidence type="ECO:0000256" key="2">
    <source>
        <dbReference type="ARBA" id="ARBA00001947"/>
    </source>
</evidence>
<dbReference type="InterPro" id="IPR015886">
    <property type="entry name" value="H2TH_FPG"/>
</dbReference>
<keyword evidence="9" id="KW-0238">DNA-binding</keyword>
<dbReference type="InterPro" id="IPR035937">
    <property type="entry name" value="FPG_N"/>
</dbReference>
<evidence type="ECO:0000256" key="14">
    <source>
        <dbReference type="PROSITE-ProRule" id="PRU00391"/>
    </source>
</evidence>
<dbReference type="PROSITE" id="PS51068">
    <property type="entry name" value="FPG_CAT"/>
    <property type="match status" value="1"/>
</dbReference>
<comment type="similarity">
    <text evidence="3">Belongs to the FPG family.</text>
</comment>
<dbReference type="PANTHER" id="PTHR22993:SF9">
    <property type="entry name" value="FORMAMIDOPYRIMIDINE-DNA GLYCOSYLASE"/>
    <property type="match status" value="1"/>
</dbReference>
<evidence type="ECO:0000256" key="5">
    <source>
        <dbReference type="ARBA" id="ARBA00022763"/>
    </source>
</evidence>
<keyword evidence="5" id="KW-0227">DNA damage</keyword>
<dbReference type="Pfam" id="PF06831">
    <property type="entry name" value="H2TH"/>
    <property type="match status" value="1"/>
</dbReference>
<dbReference type="GO" id="GO:0016829">
    <property type="term" value="F:lyase activity"/>
    <property type="evidence" value="ECO:0007669"/>
    <property type="project" value="UniProtKB-KW"/>
</dbReference>
<comment type="cofactor">
    <cofactor evidence="2">
        <name>Zn(2+)</name>
        <dbReference type="ChEBI" id="CHEBI:29105"/>
    </cofactor>
</comment>
<dbReference type="InterPro" id="IPR010663">
    <property type="entry name" value="Znf_FPG/IleRS"/>
</dbReference>
<evidence type="ECO:0000256" key="13">
    <source>
        <dbReference type="ARBA" id="ARBA00023295"/>
    </source>
</evidence>
<evidence type="ECO:0000256" key="10">
    <source>
        <dbReference type="ARBA" id="ARBA00023204"/>
    </source>
</evidence>
<dbReference type="PANTHER" id="PTHR22993">
    <property type="entry name" value="FORMAMIDOPYRIMIDINE-DNA GLYCOSYLASE"/>
    <property type="match status" value="1"/>
</dbReference>
<sequence>MPELPDVEAFRQVLMNCGRRRRVTDIEVRDAGVLRGVTEKRLRRELTGRRLGKAWRHGKWLFVPTDGGSTLVCHFGMTGSLRCCRPDEPIEPHDRIVLTLDEARDLRYHDQRKLQGVRLADEYTVDRIVDGLGPDALTVDRAEFQDLLSGRRGAVKSALMDQSVIAGRGNLLCDEILWRARVDPRTPARDLDRTALRRIHSAMGRVLTASVRAGRVPPRRSWLTGRRDDGEPSCPRCGASLRSTRVAGRRTLWCPRCQTSTRGDR</sequence>
<comment type="catalytic activity">
    <reaction evidence="1">
        <text>Hydrolysis of DNA containing ring-opened 7-methylguanine residues, releasing 2,6-diamino-4-hydroxy-5-(N-methyl)formamidopyrimidine.</text>
        <dbReference type="EC" id="3.2.2.23"/>
    </reaction>
</comment>
<gene>
    <name evidence="17" type="primary">mutM_1</name>
    <name evidence="17" type="ORF">GCM10022207_44990</name>
</gene>
<evidence type="ECO:0000256" key="1">
    <source>
        <dbReference type="ARBA" id="ARBA00001668"/>
    </source>
</evidence>
<keyword evidence="10" id="KW-0234">DNA repair</keyword>
<keyword evidence="7" id="KW-0378">Hydrolase</keyword>
<dbReference type="SMART" id="SM00898">
    <property type="entry name" value="Fapy_DNA_glyco"/>
    <property type="match status" value="1"/>
</dbReference>
<keyword evidence="6 14" id="KW-0863">Zinc-finger</keyword>
<evidence type="ECO:0000313" key="18">
    <source>
        <dbReference type="Proteomes" id="UP001501563"/>
    </source>
</evidence>
<protein>
    <submittedName>
        <fullName evidence="17">Bifunctional DNA-formamidopyrimidine glycosylase/DNA-(Apurinic or apyrimidinic site) lyase</fullName>
    </submittedName>
</protein>
<comment type="caution">
    <text evidence="17">The sequence shown here is derived from an EMBL/GenBank/DDBJ whole genome shotgun (WGS) entry which is preliminary data.</text>
</comment>
<evidence type="ECO:0000256" key="6">
    <source>
        <dbReference type="ARBA" id="ARBA00022771"/>
    </source>
</evidence>
<evidence type="ECO:0000256" key="3">
    <source>
        <dbReference type="ARBA" id="ARBA00009409"/>
    </source>
</evidence>
<dbReference type="CDD" id="cd08773">
    <property type="entry name" value="FpgNei_N"/>
    <property type="match status" value="1"/>
</dbReference>
<keyword evidence="4" id="KW-0479">Metal-binding</keyword>
<evidence type="ECO:0000256" key="8">
    <source>
        <dbReference type="ARBA" id="ARBA00022833"/>
    </source>
</evidence>
<evidence type="ECO:0000256" key="11">
    <source>
        <dbReference type="ARBA" id="ARBA00023239"/>
    </source>
</evidence>
<dbReference type="SUPFAM" id="SSF81624">
    <property type="entry name" value="N-terminal domain of MutM-like DNA repair proteins"/>
    <property type="match status" value="1"/>
</dbReference>
<feature type="domain" description="FPG-type" evidence="15">
    <location>
        <begin position="222"/>
        <end position="259"/>
    </location>
</feature>
<dbReference type="PROSITE" id="PS51066">
    <property type="entry name" value="ZF_FPG_2"/>
    <property type="match status" value="1"/>
</dbReference>
<feature type="domain" description="Formamidopyrimidine-DNA glycosylase catalytic" evidence="16">
    <location>
        <begin position="2"/>
        <end position="115"/>
    </location>
</feature>
<evidence type="ECO:0000256" key="12">
    <source>
        <dbReference type="ARBA" id="ARBA00023268"/>
    </source>
</evidence>
<dbReference type="Proteomes" id="UP001501563">
    <property type="component" value="Unassembled WGS sequence"/>
</dbReference>
<evidence type="ECO:0000256" key="9">
    <source>
        <dbReference type="ARBA" id="ARBA00023125"/>
    </source>
</evidence>
<dbReference type="InterPro" id="IPR012319">
    <property type="entry name" value="FPG_cat"/>
</dbReference>
<keyword evidence="13" id="KW-0326">Glycosidase</keyword>
<dbReference type="Pfam" id="PF06827">
    <property type="entry name" value="zf-FPG_IleRS"/>
    <property type="match status" value="1"/>
</dbReference>
<proteinExistence type="inferred from homology"/>
<name>A0ABP7KEK1_9ACTN</name>
<dbReference type="SUPFAM" id="SSF46946">
    <property type="entry name" value="S13-like H2TH domain"/>
    <property type="match status" value="1"/>
</dbReference>